<sequence length="185" mass="21374">MVVKHRDNQRVPGVWNNSTTVAYADGVGRARDKEIILMESSSAFDEEDVDHSLGDSWKLIDMMTSTLNTELRSKQDTKFVTAQGLATFGIQLIKDRMTLLKTTLHQCGHKWQIVELRSATIPTQWKERLHLLKVFELLVCLYQELKEQKALESVLIRQQNQVIPVMPQESLRTVFLRTQYLPHVL</sequence>
<dbReference type="AlphaFoldDB" id="A0A8H7ELH3"/>
<evidence type="ECO:0000313" key="2">
    <source>
        <dbReference type="Proteomes" id="UP000605846"/>
    </source>
</evidence>
<accession>A0A8H7ELH3</accession>
<organism evidence="1 2">
    <name type="scientific">Apophysomyces ossiformis</name>
    <dbReference type="NCBI Taxonomy" id="679940"/>
    <lineage>
        <taxon>Eukaryota</taxon>
        <taxon>Fungi</taxon>
        <taxon>Fungi incertae sedis</taxon>
        <taxon>Mucoromycota</taxon>
        <taxon>Mucoromycotina</taxon>
        <taxon>Mucoromycetes</taxon>
        <taxon>Mucorales</taxon>
        <taxon>Mucorineae</taxon>
        <taxon>Mucoraceae</taxon>
        <taxon>Apophysomyces</taxon>
    </lineage>
</organism>
<protein>
    <submittedName>
        <fullName evidence="1">Uncharacterized protein</fullName>
    </submittedName>
</protein>
<name>A0A8H7ELH3_9FUNG</name>
<proteinExistence type="predicted"/>
<reference evidence="1" key="1">
    <citation type="submission" date="2020-01" db="EMBL/GenBank/DDBJ databases">
        <title>Genome Sequencing of Three Apophysomyces-Like Fungal Strains Confirms a Novel Fungal Genus in the Mucoromycota with divergent Burkholderia-like Endosymbiotic Bacteria.</title>
        <authorList>
            <person name="Stajich J.E."/>
            <person name="Macias A.M."/>
            <person name="Carter-House D."/>
            <person name="Lovett B."/>
            <person name="Kasson L.R."/>
            <person name="Berry K."/>
            <person name="Grigoriev I."/>
            <person name="Chang Y."/>
            <person name="Spatafora J."/>
            <person name="Kasson M.T."/>
        </authorList>
    </citation>
    <scope>NUCLEOTIDE SEQUENCE</scope>
    <source>
        <strain evidence="1">NRRL A-21654</strain>
    </source>
</reference>
<keyword evidence="2" id="KW-1185">Reference proteome</keyword>
<dbReference type="EMBL" id="JABAYA010000772">
    <property type="protein sequence ID" value="KAF7720446.1"/>
    <property type="molecule type" value="Genomic_DNA"/>
</dbReference>
<comment type="caution">
    <text evidence="1">The sequence shown here is derived from an EMBL/GenBank/DDBJ whole genome shotgun (WGS) entry which is preliminary data.</text>
</comment>
<dbReference type="Proteomes" id="UP000605846">
    <property type="component" value="Unassembled WGS sequence"/>
</dbReference>
<gene>
    <name evidence="1" type="ORF">EC973_008683</name>
</gene>
<evidence type="ECO:0000313" key="1">
    <source>
        <dbReference type="EMBL" id="KAF7720446.1"/>
    </source>
</evidence>
<dbReference type="OrthoDB" id="2407081at2759"/>